<accession>A0A0R1XIB8</accession>
<comment type="caution">
    <text evidence="1">The sequence shown here is derived from an EMBL/GenBank/DDBJ whole genome shotgun (WGS) entry which is preliminary data.</text>
</comment>
<evidence type="ECO:0000313" key="2">
    <source>
        <dbReference type="Proteomes" id="UP000050949"/>
    </source>
</evidence>
<evidence type="ECO:0000313" key="1">
    <source>
        <dbReference type="EMBL" id="KRM29189.1"/>
    </source>
</evidence>
<reference evidence="1 2" key="1">
    <citation type="journal article" date="2015" name="Genome Announc.">
        <title>Expanding the biotechnology potential of lactobacilli through comparative genomics of 213 strains and associated genera.</title>
        <authorList>
            <person name="Sun Z."/>
            <person name="Harris H.M."/>
            <person name="McCann A."/>
            <person name="Guo C."/>
            <person name="Argimon S."/>
            <person name="Zhang W."/>
            <person name="Yang X."/>
            <person name="Jeffery I.B."/>
            <person name="Cooney J.C."/>
            <person name="Kagawa T.F."/>
            <person name="Liu W."/>
            <person name="Song Y."/>
            <person name="Salvetti E."/>
            <person name="Wrobel A."/>
            <person name="Rasinkangas P."/>
            <person name="Parkhill J."/>
            <person name="Rea M.C."/>
            <person name="O'Sullivan O."/>
            <person name="Ritari J."/>
            <person name="Douillard F.P."/>
            <person name="Paul Ross R."/>
            <person name="Yang R."/>
            <person name="Briner A.E."/>
            <person name="Felis G.E."/>
            <person name="de Vos W.M."/>
            <person name="Barrangou R."/>
            <person name="Klaenhammer T.R."/>
            <person name="Caufield P.W."/>
            <person name="Cui Y."/>
            <person name="Zhang H."/>
            <person name="O'Toole P.W."/>
        </authorList>
    </citation>
    <scope>NUCLEOTIDE SEQUENCE [LARGE SCALE GENOMIC DNA]</scope>
    <source>
        <strain evidence="1 2">DSM 16991</strain>
    </source>
</reference>
<dbReference type="Proteomes" id="UP000050949">
    <property type="component" value="Unassembled WGS sequence"/>
</dbReference>
<evidence type="ECO:0008006" key="3">
    <source>
        <dbReference type="Google" id="ProtNLM"/>
    </source>
</evidence>
<organism evidence="1 2">
    <name type="scientific">Schleiferilactobacillus harbinensis DSM 16991</name>
    <dbReference type="NCBI Taxonomy" id="1122147"/>
    <lineage>
        <taxon>Bacteria</taxon>
        <taxon>Bacillati</taxon>
        <taxon>Bacillota</taxon>
        <taxon>Bacilli</taxon>
        <taxon>Lactobacillales</taxon>
        <taxon>Lactobacillaceae</taxon>
        <taxon>Schleiferilactobacillus</taxon>
    </lineage>
</organism>
<gene>
    <name evidence="1" type="ORF">FC91_GL001012</name>
</gene>
<dbReference type="EMBL" id="AZFW01000017">
    <property type="protein sequence ID" value="KRM29189.1"/>
    <property type="molecule type" value="Genomic_DNA"/>
</dbReference>
<dbReference type="NCBIfam" id="NF047360">
    <property type="entry name" value="tail_chap_PVL"/>
    <property type="match status" value="1"/>
</dbReference>
<name>A0A0R1XIB8_9LACO</name>
<dbReference type="PATRIC" id="fig|1122147.4.peg.1047"/>
<dbReference type="AlphaFoldDB" id="A0A0R1XIB8"/>
<proteinExistence type="predicted"/>
<dbReference type="InterPro" id="IPR057006">
    <property type="entry name" value="Phage_TAC_19"/>
</dbReference>
<sequence>MKITLRDKNGETQTYTQNFVPLQKTLDAADLNDRASDYNTEVEWITAKLEYVASLFDAKEVTAKAILQGVDAREGLTVVDSLINEVMGLTDPNSETPKAEE</sequence>
<dbReference type="Pfam" id="PF23857">
    <property type="entry name" value="Phage_TAC_19"/>
    <property type="match status" value="1"/>
</dbReference>
<protein>
    <recommendedName>
        <fullName evidence="3">Phage protein</fullName>
    </recommendedName>
</protein>